<sequence length="79" mass="8558">MHDRGPWPKGNTVYGLINFSFSLIILSLLSRNHLSGLNEFALVYVAFLRISAVIGDIGSVNKAAASNLSFSCTLAFLAR</sequence>
<accession>A0A151IXZ7</accession>
<feature type="transmembrane region" description="Helical" evidence="1">
    <location>
        <begin position="12"/>
        <end position="29"/>
    </location>
</feature>
<dbReference type="Proteomes" id="UP000078492">
    <property type="component" value="Unassembled WGS sequence"/>
</dbReference>
<evidence type="ECO:0000313" key="2">
    <source>
        <dbReference type="EMBL" id="KYN13175.1"/>
    </source>
</evidence>
<gene>
    <name evidence="2" type="ORF">ALC57_14637</name>
</gene>
<evidence type="ECO:0000256" key="1">
    <source>
        <dbReference type="SAM" id="Phobius"/>
    </source>
</evidence>
<keyword evidence="1" id="KW-0812">Transmembrane</keyword>
<dbReference type="EMBL" id="KQ980784">
    <property type="protein sequence ID" value="KYN13175.1"/>
    <property type="molecule type" value="Genomic_DNA"/>
</dbReference>
<name>A0A151IXZ7_9HYME</name>
<reference evidence="2 3" key="1">
    <citation type="submission" date="2015-09" db="EMBL/GenBank/DDBJ databases">
        <title>Trachymyrmex cornetzi WGS genome.</title>
        <authorList>
            <person name="Nygaard S."/>
            <person name="Hu H."/>
            <person name="Boomsma J."/>
            <person name="Zhang G."/>
        </authorList>
    </citation>
    <scope>NUCLEOTIDE SEQUENCE [LARGE SCALE GENOMIC DNA]</scope>
    <source>
        <strain evidence="2">Tcor2-1</strain>
        <tissue evidence="2">Whole body</tissue>
    </source>
</reference>
<keyword evidence="1" id="KW-0472">Membrane</keyword>
<keyword evidence="3" id="KW-1185">Reference proteome</keyword>
<protein>
    <submittedName>
        <fullName evidence="2">Uncharacterized protein</fullName>
    </submittedName>
</protein>
<proteinExistence type="predicted"/>
<dbReference type="AlphaFoldDB" id="A0A151IXZ7"/>
<keyword evidence="1" id="KW-1133">Transmembrane helix</keyword>
<feature type="transmembrane region" description="Helical" evidence="1">
    <location>
        <begin position="41"/>
        <end position="60"/>
    </location>
</feature>
<evidence type="ECO:0000313" key="3">
    <source>
        <dbReference type="Proteomes" id="UP000078492"/>
    </source>
</evidence>
<organism evidence="2 3">
    <name type="scientific">Trachymyrmex cornetzi</name>
    <dbReference type="NCBI Taxonomy" id="471704"/>
    <lineage>
        <taxon>Eukaryota</taxon>
        <taxon>Metazoa</taxon>
        <taxon>Ecdysozoa</taxon>
        <taxon>Arthropoda</taxon>
        <taxon>Hexapoda</taxon>
        <taxon>Insecta</taxon>
        <taxon>Pterygota</taxon>
        <taxon>Neoptera</taxon>
        <taxon>Endopterygota</taxon>
        <taxon>Hymenoptera</taxon>
        <taxon>Apocrita</taxon>
        <taxon>Aculeata</taxon>
        <taxon>Formicoidea</taxon>
        <taxon>Formicidae</taxon>
        <taxon>Myrmicinae</taxon>
        <taxon>Trachymyrmex</taxon>
    </lineage>
</organism>